<keyword evidence="3" id="KW-0600">Photoreceptor protein</keyword>
<comment type="similarity">
    <text evidence="2">Belongs to the archaeal/bacterial/fungal opsin family.</text>
</comment>
<dbReference type="Gene3D" id="1.20.1070.10">
    <property type="entry name" value="Rhodopsin 7-helix transmembrane proteins"/>
    <property type="match status" value="1"/>
</dbReference>
<dbReference type="Pfam" id="PF01036">
    <property type="entry name" value="Bac_rhodopsin"/>
    <property type="match status" value="1"/>
</dbReference>
<feature type="transmembrane region" description="Helical" evidence="11">
    <location>
        <begin position="146"/>
        <end position="164"/>
    </location>
</feature>
<dbReference type="Proteomes" id="UP001595887">
    <property type="component" value="Unassembled WGS sequence"/>
</dbReference>
<feature type="transmembrane region" description="Helical" evidence="11">
    <location>
        <begin position="185"/>
        <end position="205"/>
    </location>
</feature>
<feature type="transmembrane region" description="Helical" evidence="11">
    <location>
        <begin position="12"/>
        <end position="32"/>
    </location>
</feature>
<keyword evidence="10" id="KW-0675">Receptor</keyword>
<evidence type="ECO:0000256" key="10">
    <source>
        <dbReference type="ARBA" id="ARBA00023170"/>
    </source>
</evidence>
<feature type="transmembrane region" description="Helical" evidence="11">
    <location>
        <begin position="87"/>
        <end position="107"/>
    </location>
</feature>
<evidence type="ECO:0000256" key="4">
    <source>
        <dbReference type="ARBA" id="ARBA00022606"/>
    </source>
</evidence>
<keyword evidence="4" id="KW-0716">Sensory transduction</keyword>
<keyword evidence="7 11" id="KW-1133">Transmembrane helix</keyword>
<evidence type="ECO:0000256" key="3">
    <source>
        <dbReference type="ARBA" id="ARBA00022543"/>
    </source>
</evidence>
<dbReference type="SUPFAM" id="SSF81321">
    <property type="entry name" value="Family A G protein-coupled receptor-like"/>
    <property type="match status" value="1"/>
</dbReference>
<reference evidence="13" key="1">
    <citation type="journal article" date="2019" name="Int. J. Syst. Evol. Microbiol.">
        <title>The Global Catalogue of Microorganisms (GCM) 10K type strain sequencing project: providing services to taxonomists for standard genome sequencing and annotation.</title>
        <authorList>
            <consortium name="The Broad Institute Genomics Platform"/>
            <consortium name="The Broad Institute Genome Sequencing Center for Infectious Disease"/>
            <person name="Wu L."/>
            <person name="Ma J."/>
        </authorList>
    </citation>
    <scope>NUCLEOTIDE SEQUENCE [LARGE SCALE GENOMIC DNA]</scope>
    <source>
        <strain evidence="13">CECT 8531</strain>
    </source>
</reference>
<dbReference type="InterPro" id="IPR018229">
    <property type="entry name" value="Rhodopsin_retinal_BS"/>
</dbReference>
<keyword evidence="6" id="KW-0681">Retinal protein</keyword>
<sequence>MDIITGAQYSLVYNAFSFTFATMAATTIFLWLGRSQVGPAYKTALTISGLVCAIAAYHYYRIFESWQDAYELKDGVLVVTGIAFNDAYRYVDWLLTVPLLLIELILVMRLTQAETTSKCLRLGFAAALMIILGYPGEIASDNTTRAIWGTLSSIPFLYIVWELFKGLGESIERQPESVRKLVKDARLITFGSWGFYPIVYMIPYTNLGGGSVETAVQIGYTIADLIAKAGVGVLIYVIAVRKSAIEYPDIDHQRA</sequence>
<evidence type="ECO:0000256" key="1">
    <source>
        <dbReference type="ARBA" id="ARBA00004141"/>
    </source>
</evidence>
<dbReference type="RefSeq" id="WP_381420619.1">
    <property type="nucleotide sequence ID" value="NZ_JBHSDH010000006.1"/>
</dbReference>
<evidence type="ECO:0000256" key="5">
    <source>
        <dbReference type="ARBA" id="ARBA00022692"/>
    </source>
</evidence>
<name>A0ABV8RCF0_9SPHN</name>
<dbReference type="InterPro" id="IPR001425">
    <property type="entry name" value="Arc/bac/fun_rhodopsins"/>
</dbReference>
<keyword evidence="13" id="KW-1185">Reference proteome</keyword>
<feature type="transmembrane region" description="Helical" evidence="11">
    <location>
        <begin position="119"/>
        <end position="134"/>
    </location>
</feature>
<dbReference type="PANTHER" id="PTHR28286">
    <property type="match status" value="1"/>
</dbReference>
<feature type="transmembrane region" description="Helical" evidence="11">
    <location>
        <begin position="44"/>
        <end position="60"/>
    </location>
</feature>
<evidence type="ECO:0000256" key="11">
    <source>
        <dbReference type="SAM" id="Phobius"/>
    </source>
</evidence>
<dbReference type="CDD" id="cd15242">
    <property type="entry name" value="7tm_Proteorhodopsin"/>
    <property type="match status" value="1"/>
</dbReference>
<dbReference type="PRINTS" id="PR00251">
    <property type="entry name" value="BACTRLOPSIN"/>
</dbReference>
<feature type="transmembrane region" description="Helical" evidence="11">
    <location>
        <begin position="217"/>
        <end position="239"/>
    </location>
</feature>
<keyword evidence="5 11" id="KW-0812">Transmembrane</keyword>
<protein>
    <submittedName>
        <fullName evidence="12">Bacteriorhodopsin-like</fullName>
    </submittedName>
</protein>
<dbReference type="EMBL" id="JBHSDH010000006">
    <property type="protein sequence ID" value="MFC4291021.1"/>
    <property type="molecule type" value="Genomic_DNA"/>
</dbReference>
<dbReference type="PANTHER" id="PTHR28286:SF2">
    <property type="entry name" value="BACTERIORHODOPSIN _OPSIN, NOPA (EUROFUNG)"/>
    <property type="match status" value="1"/>
</dbReference>
<evidence type="ECO:0000256" key="8">
    <source>
        <dbReference type="ARBA" id="ARBA00022991"/>
    </source>
</evidence>
<gene>
    <name evidence="12" type="ORF">ACFOWX_01155</name>
</gene>
<organism evidence="12 13">
    <name type="scientific">Sphingorhabdus arenilitoris</name>
    <dbReference type="NCBI Taxonomy" id="1490041"/>
    <lineage>
        <taxon>Bacteria</taxon>
        <taxon>Pseudomonadati</taxon>
        <taxon>Pseudomonadota</taxon>
        <taxon>Alphaproteobacteria</taxon>
        <taxon>Sphingomonadales</taxon>
        <taxon>Sphingomonadaceae</taxon>
        <taxon>Sphingorhabdus</taxon>
    </lineage>
</organism>
<evidence type="ECO:0000313" key="12">
    <source>
        <dbReference type="EMBL" id="MFC4291021.1"/>
    </source>
</evidence>
<comment type="subcellular location">
    <subcellularLocation>
        <location evidence="1">Membrane</location>
        <topology evidence="1">Multi-pass membrane protein</topology>
    </subcellularLocation>
</comment>
<evidence type="ECO:0000256" key="2">
    <source>
        <dbReference type="ARBA" id="ARBA00008130"/>
    </source>
</evidence>
<evidence type="ECO:0000313" key="13">
    <source>
        <dbReference type="Proteomes" id="UP001595887"/>
    </source>
</evidence>
<keyword evidence="9 11" id="KW-0472">Membrane</keyword>
<proteinExistence type="inferred from homology"/>
<comment type="caution">
    <text evidence="12">The sequence shown here is derived from an EMBL/GenBank/DDBJ whole genome shotgun (WGS) entry which is preliminary data.</text>
</comment>
<keyword evidence="8" id="KW-0157">Chromophore</keyword>
<evidence type="ECO:0000256" key="6">
    <source>
        <dbReference type="ARBA" id="ARBA00022925"/>
    </source>
</evidence>
<dbReference type="PROSITE" id="PS00950">
    <property type="entry name" value="BACTERIAL_OPSIN_1"/>
    <property type="match status" value="1"/>
</dbReference>
<dbReference type="SMART" id="SM01021">
    <property type="entry name" value="Bac_rhodopsin"/>
    <property type="match status" value="1"/>
</dbReference>
<evidence type="ECO:0000256" key="9">
    <source>
        <dbReference type="ARBA" id="ARBA00023136"/>
    </source>
</evidence>
<evidence type="ECO:0000256" key="7">
    <source>
        <dbReference type="ARBA" id="ARBA00022989"/>
    </source>
</evidence>
<accession>A0ABV8RCF0</accession>